<dbReference type="EMBL" id="JBHTOH010000026">
    <property type="protein sequence ID" value="MFD1410861.1"/>
    <property type="molecule type" value="Genomic_DNA"/>
</dbReference>
<accession>A0ABW4BMC6</accession>
<dbReference type="InterPro" id="IPR006026">
    <property type="entry name" value="Peptidase_Metallo"/>
</dbReference>
<dbReference type="PANTHER" id="PTHR10201">
    <property type="entry name" value="MATRIX METALLOPROTEINASE"/>
    <property type="match status" value="1"/>
</dbReference>
<gene>
    <name evidence="6" type="ORF">ACFQ4R_04435</name>
</gene>
<evidence type="ECO:0000313" key="6">
    <source>
        <dbReference type="EMBL" id="MFD1410861.1"/>
    </source>
</evidence>
<name>A0ABW4BMC6_9LACO</name>
<dbReference type="Proteomes" id="UP001597191">
    <property type="component" value="Unassembled WGS sequence"/>
</dbReference>
<dbReference type="SMART" id="SM00235">
    <property type="entry name" value="ZnMc"/>
    <property type="match status" value="1"/>
</dbReference>
<evidence type="ECO:0000259" key="5">
    <source>
        <dbReference type="SMART" id="SM00235"/>
    </source>
</evidence>
<keyword evidence="6" id="KW-0482">Metalloprotease</keyword>
<dbReference type="Pfam" id="PF00413">
    <property type="entry name" value="Peptidase_M10"/>
    <property type="match status" value="1"/>
</dbReference>
<reference evidence="7" key="1">
    <citation type="journal article" date="2019" name="Int. J. Syst. Evol. Microbiol.">
        <title>The Global Catalogue of Microorganisms (GCM) 10K type strain sequencing project: providing services to taxonomists for standard genome sequencing and annotation.</title>
        <authorList>
            <consortium name="The Broad Institute Genomics Platform"/>
            <consortium name="The Broad Institute Genome Sequencing Center for Infectious Disease"/>
            <person name="Wu L."/>
            <person name="Ma J."/>
        </authorList>
    </citation>
    <scope>NUCLEOTIDE SEQUENCE [LARGE SCALE GENOMIC DNA]</scope>
    <source>
        <strain evidence="7">CCM 8937</strain>
    </source>
</reference>
<organism evidence="6 7">
    <name type="scientific">Lapidilactobacillus gannanensis</name>
    <dbReference type="NCBI Taxonomy" id="2486002"/>
    <lineage>
        <taxon>Bacteria</taxon>
        <taxon>Bacillati</taxon>
        <taxon>Bacillota</taxon>
        <taxon>Bacilli</taxon>
        <taxon>Lactobacillales</taxon>
        <taxon>Lactobacillaceae</taxon>
        <taxon>Lapidilactobacillus</taxon>
    </lineage>
</organism>
<dbReference type="GO" id="GO:0008237">
    <property type="term" value="F:metallopeptidase activity"/>
    <property type="evidence" value="ECO:0007669"/>
    <property type="project" value="UniProtKB-KW"/>
</dbReference>
<dbReference type="SUPFAM" id="SSF55486">
    <property type="entry name" value="Metalloproteases ('zincins'), catalytic domain"/>
    <property type="match status" value="1"/>
</dbReference>
<dbReference type="RefSeq" id="WP_125650886.1">
    <property type="nucleotide sequence ID" value="NZ_JBHTOH010000026.1"/>
</dbReference>
<feature type="domain" description="Peptidase metallopeptidase" evidence="5">
    <location>
        <begin position="80"/>
        <end position="230"/>
    </location>
</feature>
<proteinExistence type="predicted"/>
<evidence type="ECO:0000256" key="3">
    <source>
        <dbReference type="ARBA" id="ARBA00022801"/>
    </source>
</evidence>
<evidence type="ECO:0000256" key="4">
    <source>
        <dbReference type="ARBA" id="ARBA00022833"/>
    </source>
</evidence>
<sequence length="230" mass="25299">MKRKSWLAWLIMLAAFFFVINKEPQLVTNTATTVKQTTVKLQPYFYLVRASINNRLKTPFAKSTAQAASTDATPIETPLKNLTTSNTYQYYFENDVPANVRQVFQQAVTVYNQTGLVKLTPGSGTTNKNKVTFFVYDKKLTNPASQTVELGNGGPTTLAWNHYAVNSGRAGLNLAYPHIAIKKSVAIHELGHALGLAHSNAESSVMYPLDQGLTTLAPADLAGLRNIYDK</sequence>
<dbReference type="PANTHER" id="PTHR10201:SF272">
    <property type="entry name" value="METALLOENDOPROTEINASE 5-MMP"/>
    <property type="match status" value="1"/>
</dbReference>
<keyword evidence="2" id="KW-0479">Metal-binding</keyword>
<dbReference type="Gene3D" id="3.40.390.10">
    <property type="entry name" value="Collagenase (Catalytic Domain)"/>
    <property type="match status" value="1"/>
</dbReference>
<keyword evidence="1" id="KW-0645">Protease</keyword>
<evidence type="ECO:0000256" key="1">
    <source>
        <dbReference type="ARBA" id="ARBA00022670"/>
    </source>
</evidence>
<evidence type="ECO:0000313" key="7">
    <source>
        <dbReference type="Proteomes" id="UP001597191"/>
    </source>
</evidence>
<protein>
    <submittedName>
        <fullName evidence="6">M57 family metalloprotease</fullName>
    </submittedName>
</protein>
<evidence type="ECO:0000256" key="2">
    <source>
        <dbReference type="ARBA" id="ARBA00022723"/>
    </source>
</evidence>
<dbReference type="InterPro" id="IPR001818">
    <property type="entry name" value="Pept_M10_metallopeptidase"/>
</dbReference>
<dbReference type="InterPro" id="IPR024079">
    <property type="entry name" value="MetalloPept_cat_dom_sf"/>
</dbReference>
<keyword evidence="4" id="KW-0862">Zinc</keyword>
<dbReference type="CDD" id="cd04268">
    <property type="entry name" value="ZnMc_MMP_like"/>
    <property type="match status" value="1"/>
</dbReference>
<keyword evidence="7" id="KW-1185">Reference proteome</keyword>
<comment type="caution">
    <text evidence="6">The sequence shown here is derived from an EMBL/GenBank/DDBJ whole genome shotgun (WGS) entry which is preliminary data.</text>
</comment>
<keyword evidence="3" id="KW-0378">Hydrolase</keyword>